<dbReference type="EMBL" id="CAXKWB010000208">
    <property type="protein sequence ID" value="CAL4059829.1"/>
    <property type="molecule type" value="Genomic_DNA"/>
</dbReference>
<sequence>MGRSFVHYMLLVLLLAFIPIATSTFSCSGPCLFDGTCYKGSCPSGTIKLLLPFTGCDFLCSCCVSPAVQTTTPTTSTITTIMMNTTVVPTLCENNVKCVARGGRCSRSDCRPGEKTRYGSKWCKPKDTNTVGCRCCF</sequence>
<dbReference type="Proteomes" id="UP001497623">
    <property type="component" value="Unassembled WGS sequence"/>
</dbReference>
<protein>
    <submittedName>
        <fullName evidence="2">Uncharacterized protein</fullName>
    </submittedName>
</protein>
<keyword evidence="3" id="KW-1185">Reference proteome</keyword>
<comment type="caution">
    <text evidence="2">The sequence shown here is derived from an EMBL/GenBank/DDBJ whole genome shotgun (WGS) entry which is preliminary data.</text>
</comment>
<name>A0AAV2PJ85_MEGNR</name>
<evidence type="ECO:0000313" key="3">
    <source>
        <dbReference type="Proteomes" id="UP001497623"/>
    </source>
</evidence>
<evidence type="ECO:0000256" key="1">
    <source>
        <dbReference type="SAM" id="SignalP"/>
    </source>
</evidence>
<reference evidence="2 3" key="1">
    <citation type="submission" date="2024-05" db="EMBL/GenBank/DDBJ databases">
        <authorList>
            <person name="Wallberg A."/>
        </authorList>
    </citation>
    <scope>NUCLEOTIDE SEQUENCE [LARGE SCALE GENOMIC DNA]</scope>
</reference>
<evidence type="ECO:0000313" key="2">
    <source>
        <dbReference type="EMBL" id="CAL4059829.1"/>
    </source>
</evidence>
<dbReference type="PROSITE" id="PS51257">
    <property type="entry name" value="PROKAR_LIPOPROTEIN"/>
    <property type="match status" value="1"/>
</dbReference>
<feature type="signal peptide" evidence="1">
    <location>
        <begin position="1"/>
        <end position="23"/>
    </location>
</feature>
<organism evidence="2 3">
    <name type="scientific">Meganyctiphanes norvegica</name>
    <name type="common">Northern krill</name>
    <name type="synonym">Thysanopoda norvegica</name>
    <dbReference type="NCBI Taxonomy" id="48144"/>
    <lineage>
        <taxon>Eukaryota</taxon>
        <taxon>Metazoa</taxon>
        <taxon>Ecdysozoa</taxon>
        <taxon>Arthropoda</taxon>
        <taxon>Crustacea</taxon>
        <taxon>Multicrustacea</taxon>
        <taxon>Malacostraca</taxon>
        <taxon>Eumalacostraca</taxon>
        <taxon>Eucarida</taxon>
        <taxon>Euphausiacea</taxon>
        <taxon>Euphausiidae</taxon>
        <taxon>Meganyctiphanes</taxon>
    </lineage>
</organism>
<proteinExistence type="predicted"/>
<feature type="chain" id="PRO_5043808227" evidence="1">
    <location>
        <begin position="24"/>
        <end position="137"/>
    </location>
</feature>
<gene>
    <name evidence="2" type="ORF">MNOR_LOCUS872</name>
</gene>
<dbReference type="AlphaFoldDB" id="A0AAV2PJ85"/>
<accession>A0AAV2PJ85</accession>
<keyword evidence="1" id="KW-0732">Signal</keyword>